<keyword evidence="1" id="KW-1133">Transmembrane helix</keyword>
<accession>I2C6J6</accession>
<name>I2C6J6_BACAY</name>
<dbReference type="KEGG" id="bqy:MUS_2325"/>
<evidence type="ECO:0000256" key="1">
    <source>
        <dbReference type="SAM" id="Phobius"/>
    </source>
</evidence>
<sequence length="79" mass="9180">MFYEKTVQIIPESSKRFVRSYTFKKQAPEGEKMMTKMMAFLDGDGFDIVLEKVLKGMSFVIFAGCLPWFLYVTVRFFAG</sequence>
<proteinExistence type="predicted"/>
<organism evidence="2 3">
    <name type="scientific">Bacillus amyloliquefaciens (strain Y2)</name>
    <name type="common">Bacillus amyloliquefaciens subsp. plantarum (strain B9601-Y2)</name>
    <dbReference type="NCBI Taxonomy" id="1155777"/>
    <lineage>
        <taxon>Bacteria</taxon>
        <taxon>Bacillati</taxon>
        <taxon>Bacillota</taxon>
        <taxon>Bacilli</taxon>
        <taxon>Bacillales</taxon>
        <taxon>Bacillaceae</taxon>
        <taxon>Bacillus</taxon>
        <taxon>Bacillus amyloliquefaciens group</taxon>
    </lineage>
</organism>
<evidence type="ECO:0000313" key="2">
    <source>
        <dbReference type="EMBL" id="AFJ62270.1"/>
    </source>
</evidence>
<dbReference type="HOGENOM" id="CLU_2598498_0_0_9"/>
<protein>
    <submittedName>
        <fullName evidence="2">Uncharacterized protein</fullName>
    </submittedName>
</protein>
<keyword evidence="1" id="KW-0472">Membrane</keyword>
<evidence type="ECO:0000313" key="3">
    <source>
        <dbReference type="Proteomes" id="UP000002878"/>
    </source>
</evidence>
<dbReference type="PATRIC" id="fig|1126211.3.peg.2224"/>
<feature type="transmembrane region" description="Helical" evidence="1">
    <location>
        <begin position="59"/>
        <end position="78"/>
    </location>
</feature>
<gene>
    <name evidence="2" type="ORF">MUS_2325</name>
</gene>
<reference evidence="2 3" key="1">
    <citation type="journal article" date="2012" name="J. Biotechnol.">
        <title>Genome sequence of the plant growth promoting strain Bacillus amyloliquefaciens subsp. plantarum B9601-Y2 and expression of mersacidin and other secondary metabolites.</title>
        <authorList>
            <person name="He P."/>
            <person name="Hao K."/>
            <person name="Blom J."/>
            <person name="Ruckert C."/>
            <person name="Vater J."/>
            <person name="Mao Z."/>
            <person name="Wu Y."/>
            <person name="Hou M."/>
            <person name="He P."/>
            <person name="He Y."/>
            <person name="Borriss R."/>
        </authorList>
    </citation>
    <scope>NUCLEOTIDE SEQUENCE [LARGE SCALE GENOMIC DNA]</scope>
    <source>
        <strain evidence="2">Y2</strain>
    </source>
</reference>
<dbReference type="AlphaFoldDB" id="I2C6J6"/>
<dbReference type="Proteomes" id="UP000002878">
    <property type="component" value="Chromosome"/>
</dbReference>
<dbReference type="EMBL" id="CP003332">
    <property type="protein sequence ID" value="AFJ62270.1"/>
    <property type="molecule type" value="Genomic_DNA"/>
</dbReference>
<keyword evidence="1" id="KW-0812">Transmembrane</keyword>